<keyword evidence="3" id="KW-1185">Reference proteome</keyword>
<dbReference type="Gene3D" id="3.50.50.60">
    <property type="entry name" value="FAD/NAD(P)-binding domain"/>
    <property type="match status" value="1"/>
</dbReference>
<dbReference type="Gene3D" id="3.40.50.720">
    <property type="entry name" value="NAD(P)-binding Rossmann-like Domain"/>
    <property type="match status" value="1"/>
</dbReference>
<dbReference type="PANTHER" id="PTHR40254">
    <property type="entry name" value="BLR0577 PROTEIN"/>
    <property type="match status" value="1"/>
</dbReference>
<dbReference type="PANTHER" id="PTHR40254:SF1">
    <property type="entry name" value="BLR0577 PROTEIN"/>
    <property type="match status" value="1"/>
</dbReference>
<dbReference type="InterPro" id="IPR038732">
    <property type="entry name" value="HpyO/CreE_NAD-binding"/>
</dbReference>
<proteinExistence type="predicted"/>
<gene>
    <name evidence="2" type="ORF">FGK64_21395</name>
</gene>
<accession>A0ABY2WX63</accession>
<evidence type="ECO:0000313" key="2">
    <source>
        <dbReference type="EMBL" id="TMV07426.1"/>
    </source>
</evidence>
<evidence type="ECO:0000313" key="3">
    <source>
        <dbReference type="Proteomes" id="UP001191082"/>
    </source>
</evidence>
<dbReference type="InterPro" id="IPR052189">
    <property type="entry name" value="L-asp_N-monooxygenase_NS-form"/>
</dbReference>
<comment type="caution">
    <text evidence="2">The sequence shown here is derived from an EMBL/GenBank/DDBJ whole genome shotgun (WGS) entry which is preliminary data.</text>
</comment>
<dbReference type="RefSeq" id="WP_138865903.1">
    <property type="nucleotide sequence ID" value="NZ_VCPC01000008.1"/>
</dbReference>
<name>A0ABY2WX63_9RHOB</name>
<dbReference type="InterPro" id="IPR036188">
    <property type="entry name" value="FAD/NAD-bd_sf"/>
</dbReference>
<protein>
    <recommendedName>
        <fullName evidence="1">FAD-dependent urate hydroxylase HpyO/Asp monooxygenase CreE-like FAD/NAD(P)-binding domain-containing protein</fullName>
    </recommendedName>
</protein>
<evidence type="ECO:0000259" key="1">
    <source>
        <dbReference type="Pfam" id="PF13454"/>
    </source>
</evidence>
<feature type="domain" description="FAD-dependent urate hydroxylase HpyO/Asp monooxygenase CreE-like FAD/NAD(P)-binding" evidence="1">
    <location>
        <begin position="10"/>
        <end position="171"/>
    </location>
</feature>
<dbReference type="Pfam" id="PF13454">
    <property type="entry name" value="NAD_binding_9"/>
    <property type="match status" value="1"/>
</dbReference>
<sequence>MRDPSLPRVAIVGSGPTAIYALKQLLTSPQPLEIHLFEREREIGTGMPYREGENLPQMLSNIGSREVPPVVETLEEFLRSCDAATLREFGMSADDIGPETFYPRLVLGRYFVAQLAALTAQGRGRGHTVEIRSRHAVTDVIPSPDSTVVKFETPHAVGQTSFDHVVLATGHKWSEKTHPSGVVLHAPWPAERLRRFYDCRVGILGSSLTAIDAAVALASFHGRFDETDGTQWIPNSKDSAFRMAMLSRRGLLPDADWFYPLPLPGLPTFNHAGLELLVTRTSGQTGLLEACQRQLGEDLRLLDPTYARRAQPNRVEGFAERHFADRLKQGGWEAARTGLAVAAKAREARHTDPWRMALLAAHLTYESVLPHFSDEDRRQFDKELRPVFADVYASVPHRSIRRMLALNDAGVLDLHGLGQHYTISPASPGALVSGKCGTMEFDHLVDARGQTAAALADLSFPTLSHGGHFDPESLRVTHEMCRASTITCAAIPVLLRHNPFVQGLENVEELGRRAADNVLASMTPPKAA</sequence>
<organism evidence="2 3">
    <name type="scientific">Arenibacterium halophilum</name>
    <dbReference type="NCBI Taxonomy" id="2583821"/>
    <lineage>
        <taxon>Bacteria</taxon>
        <taxon>Pseudomonadati</taxon>
        <taxon>Pseudomonadota</taxon>
        <taxon>Alphaproteobacteria</taxon>
        <taxon>Rhodobacterales</taxon>
        <taxon>Paracoccaceae</taxon>
        <taxon>Arenibacterium</taxon>
    </lineage>
</organism>
<dbReference type="SUPFAM" id="SSF51905">
    <property type="entry name" value="FAD/NAD(P)-binding domain"/>
    <property type="match status" value="1"/>
</dbReference>
<reference evidence="2 3" key="1">
    <citation type="submission" date="2019-05" db="EMBL/GenBank/DDBJ databases">
        <title>Marivita sp. nov. isolated from sea sediment.</title>
        <authorList>
            <person name="Kim W."/>
        </authorList>
    </citation>
    <scope>NUCLEOTIDE SEQUENCE [LARGE SCALE GENOMIC DNA]</scope>
    <source>
        <strain evidence="2 3">CAU 1492</strain>
    </source>
</reference>
<dbReference type="EMBL" id="VCPC01000008">
    <property type="protein sequence ID" value="TMV07426.1"/>
    <property type="molecule type" value="Genomic_DNA"/>
</dbReference>
<dbReference type="Proteomes" id="UP001191082">
    <property type="component" value="Unassembled WGS sequence"/>
</dbReference>